<sequence>MNRQYVIQAFELKLKGRFDVLHKYYGEARFEIPAQIMVIRVKDKLGIDINEDAIYNLKRRRKKSAELVHARGIAKVRSPRPRFFGG</sequence>
<dbReference type="EMBL" id="BMIA01000009">
    <property type="protein sequence ID" value="GGH55623.1"/>
    <property type="molecule type" value="Genomic_DNA"/>
</dbReference>
<evidence type="ECO:0000313" key="1">
    <source>
        <dbReference type="EMBL" id="GGH55623.1"/>
    </source>
</evidence>
<proteinExistence type="predicted"/>
<reference evidence="2" key="1">
    <citation type="journal article" date="2019" name="Int. J. Syst. Evol. Microbiol.">
        <title>The Global Catalogue of Microorganisms (GCM) 10K type strain sequencing project: providing services to taxonomists for standard genome sequencing and annotation.</title>
        <authorList>
            <consortium name="The Broad Institute Genomics Platform"/>
            <consortium name="The Broad Institute Genome Sequencing Center for Infectious Disease"/>
            <person name="Wu L."/>
            <person name="Ma J."/>
        </authorList>
    </citation>
    <scope>NUCLEOTIDE SEQUENCE [LARGE SCALE GENOMIC DNA]</scope>
    <source>
        <strain evidence="2">CGMCC 1.15288</strain>
    </source>
</reference>
<protein>
    <submittedName>
        <fullName evidence="1">Uncharacterized protein</fullName>
    </submittedName>
</protein>
<gene>
    <name evidence="1" type="ORF">GCM10007423_63350</name>
</gene>
<dbReference type="RefSeq" id="WP_188939339.1">
    <property type="nucleotide sequence ID" value="NZ_BMIA01000009.1"/>
</dbReference>
<keyword evidence="2" id="KW-1185">Reference proteome</keyword>
<comment type="caution">
    <text evidence="1">The sequence shown here is derived from an EMBL/GenBank/DDBJ whole genome shotgun (WGS) entry which is preliminary data.</text>
</comment>
<organism evidence="1 2">
    <name type="scientific">Dyadobacter endophyticus</name>
    <dbReference type="NCBI Taxonomy" id="1749036"/>
    <lineage>
        <taxon>Bacteria</taxon>
        <taxon>Pseudomonadati</taxon>
        <taxon>Bacteroidota</taxon>
        <taxon>Cytophagia</taxon>
        <taxon>Cytophagales</taxon>
        <taxon>Spirosomataceae</taxon>
        <taxon>Dyadobacter</taxon>
    </lineage>
</organism>
<name>A0ABQ1ZBS8_9BACT</name>
<dbReference type="Proteomes" id="UP000600214">
    <property type="component" value="Unassembled WGS sequence"/>
</dbReference>
<accession>A0ABQ1ZBS8</accession>
<evidence type="ECO:0000313" key="2">
    <source>
        <dbReference type="Proteomes" id="UP000600214"/>
    </source>
</evidence>